<dbReference type="PANTHER" id="PTHR22667:SF0">
    <property type="entry name" value="AT01380P-RELATED"/>
    <property type="match status" value="1"/>
</dbReference>
<sequence length="655" mass="75815">MRKSAISRGIYEDSFDSDTCSLDLDLLNLKINYPCGDSAKIKSLNRKNADFANKDRGDISSFTHPLKKSNIGPLLLLRSPKGYCQPPQPSQISKTSFVERKKSEIQICEEKVDLNDFLYPTKKKSNYYFNARFDEPVPKQISKFTTSNCDSEETRHFPFKETPSGNLKINSDQVVYETGKLSILVTKPELTKVQILENRNLDHSMKENMAKIEDNCSKCTAIDTIMSQGGLTTLGSLIGSSPVRANNEAVEYKSKRTSEILDPELNLGRLGYSGGDGICWDKVILPEKKNLYLELYSRITNYTNADCKVYIDNEEFNCHLLVLQCYSELFDEYIAVKKVELPSDKCNAASFAFIYEWMITGEPSYKELNRDNVLDIFISAKYLKIKDLMEQCWAFIDNVDVFSEDTAFFLYMDAKVKEYAEVQELMLPRIQGFFLMLVSSQDWLELEVEDVKNLLQSNYICVNCEMEVFMSAVRWLRHDWENRNQYKYDILSCVRFGNIAPWQLVDIKRNPENPDFMELAKDPVVCKMIDDGLAFVIIKYWYGQENDDFQHWNSVLGLQEPPARNWSGSDKTYFTYREFLIYLDQYRRNQLMEKNKPRMMTDRKQVEPKVIVATPPTQEVSQDKLSVHSPTMDDFLKKKPVSNTKTPKKLNNVTL</sequence>
<dbReference type="Gene3D" id="3.30.710.10">
    <property type="entry name" value="Potassium Channel Kv1.1, Chain A"/>
    <property type="match status" value="1"/>
</dbReference>
<dbReference type="EMBL" id="JABFTP020000021">
    <property type="protein sequence ID" value="KAL3268361.1"/>
    <property type="molecule type" value="Genomic_DNA"/>
</dbReference>
<dbReference type="InterPro" id="IPR000210">
    <property type="entry name" value="BTB/POZ_dom"/>
</dbReference>
<keyword evidence="4" id="KW-1185">Reference proteome</keyword>
<feature type="domain" description="BTB" evidence="2">
    <location>
        <begin position="305"/>
        <end position="367"/>
    </location>
</feature>
<dbReference type="InterPro" id="IPR011705">
    <property type="entry name" value="BACK"/>
</dbReference>
<name>A0ABD2MQH7_9CUCU</name>
<comment type="caution">
    <text evidence="3">The sequence shown here is derived from an EMBL/GenBank/DDBJ whole genome shotgun (WGS) entry which is preliminary data.</text>
</comment>
<dbReference type="Proteomes" id="UP001516400">
    <property type="component" value="Unassembled WGS sequence"/>
</dbReference>
<accession>A0ABD2MQH7</accession>
<protein>
    <recommendedName>
        <fullName evidence="2">BTB domain-containing protein</fullName>
    </recommendedName>
</protein>
<organism evidence="3 4">
    <name type="scientific">Cryptolaemus montrouzieri</name>
    <dbReference type="NCBI Taxonomy" id="559131"/>
    <lineage>
        <taxon>Eukaryota</taxon>
        <taxon>Metazoa</taxon>
        <taxon>Ecdysozoa</taxon>
        <taxon>Arthropoda</taxon>
        <taxon>Hexapoda</taxon>
        <taxon>Insecta</taxon>
        <taxon>Pterygota</taxon>
        <taxon>Neoptera</taxon>
        <taxon>Endopterygota</taxon>
        <taxon>Coleoptera</taxon>
        <taxon>Polyphaga</taxon>
        <taxon>Cucujiformia</taxon>
        <taxon>Coccinelloidea</taxon>
        <taxon>Coccinellidae</taxon>
        <taxon>Scymninae</taxon>
        <taxon>Scymnini</taxon>
        <taxon>Cryptolaemus</taxon>
    </lineage>
</organism>
<dbReference type="InterPro" id="IPR011333">
    <property type="entry name" value="SKP1/BTB/POZ_sf"/>
</dbReference>
<dbReference type="CDD" id="cd18186">
    <property type="entry name" value="BTB_POZ_ZBTB_KLHL-like"/>
    <property type="match status" value="1"/>
</dbReference>
<feature type="region of interest" description="Disordered" evidence="1">
    <location>
        <begin position="614"/>
        <end position="655"/>
    </location>
</feature>
<proteinExistence type="predicted"/>
<dbReference type="CDD" id="cd14733">
    <property type="entry name" value="BACK"/>
    <property type="match status" value="1"/>
</dbReference>
<dbReference type="PROSITE" id="PS50097">
    <property type="entry name" value="BTB"/>
    <property type="match status" value="1"/>
</dbReference>
<dbReference type="SUPFAM" id="SSF54695">
    <property type="entry name" value="POZ domain"/>
    <property type="match status" value="1"/>
</dbReference>
<dbReference type="Pfam" id="PF00651">
    <property type="entry name" value="BTB"/>
    <property type="match status" value="1"/>
</dbReference>
<dbReference type="PANTHER" id="PTHR22667">
    <property type="entry name" value="AT01380P-RELATED"/>
    <property type="match status" value="1"/>
</dbReference>
<dbReference type="AlphaFoldDB" id="A0ABD2MQH7"/>
<gene>
    <name evidence="3" type="ORF">HHI36_007477</name>
</gene>
<reference evidence="3 4" key="1">
    <citation type="journal article" date="2021" name="BMC Biol.">
        <title>Horizontally acquired antibacterial genes associated with adaptive radiation of ladybird beetles.</title>
        <authorList>
            <person name="Li H.S."/>
            <person name="Tang X.F."/>
            <person name="Huang Y.H."/>
            <person name="Xu Z.Y."/>
            <person name="Chen M.L."/>
            <person name="Du X.Y."/>
            <person name="Qiu B.Y."/>
            <person name="Chen P.T."/>
            <person name="Zhang W."/>
            <person name="Slipinski A."/>
            <person name="Escalona H.E."/>
            <person name="Waterhouse R.M."/>
            <person name="Zwick A."/>
            <person name="Pang H."/>
        </authorList>
    </citation>
    <scope>NUCLEOTIDE SEQUENCE [LARGE SCALE GENOMIC DNA]</scope>
    <source>
        <strain evidence="3">SYSU2018</strain>
    </source>
</reference>
<dbReference type="SMART" id="SM00875">
    <property type="entry name" value="BACK"/>
    <property type="match status" value="1"/>
</dbReference>
<evidence type="ECO:0000256" key="1">
    <source>
        <dbReference type="SAM" id="MobiDB-lite"/>
    </source>
</evidence>
<evidence type="ECO:0000313" key="4">
    <source>
        <dbReference type="Proteomes" id="UP001516400"/>
    </source>
</evidence>
<dbReference type="Pfam" id="PF07707">
    <property type="entry name" value="BACK"/>
    <property type="match status" value="1"/>
</dbReference>
<evidence type="ECO:0000259" key="2">
    <source>
        <dbReference type="PROSITE" id="PS50097"/>
    </source>
</evidence>
<evidence type="ECO:0000313" key="3">
    <source>
        <dbReference type="EMBL" id="KAL3268361.1"/>
    </source>
</evidence>
<feature type="compositionally biased region" description="Polar residues" evidence="1">
    <location>
        <begin position="641"/>
        <end position="655"/>
    </location>
</feature>
<dbReference type="Gene3D" id="1.25.40.420">
    <property type="match status" value="1"/>
</dbReference>